<dbReference type="Gramene" id="rna-AYBTSS11_LOCUS5432">
    <property type="protein sequence ID" value="CAJ1931747.1"/>
    <property type="gene ID" value="gene-AYBTSS11_LOCUS5432"/>
</dbReference>
<protein>
    <submittedName>
        <fullName evidence="2">Uncharacterized protein</fullName>
    </submittedName>
</protein>
<dbReference type="Proteomes" id="UP001189624">
    <property type="component" value="Chromosome 2"/>
</dbReference>
<gene>
    <name evidence="2" type="ORF">AYBTSS11_LOCUS5432</name>
</gene>
<accession>A0AA86VWQ5</accession>
<evidence type="ECO:0000313" key="3">
    <source>
        <dbReference type="Proteomes" id="UP001189624"/>
    </source>
</evidence>
<feature type="region of interest" description="Disordered" evidence="1">
    <location>
        <begin position="13"/>
        <end position="34"/>
    </location>
</feature>
<organism evidence="2 3">
    <name type="scientific">Sphenostylis stenocarpa</name>
    <dbReference type="NCBI Taxonomy" id="92480"/>
    <lineage>
        <taxon>Eukaryota</taxon>
        <taxon>Viridiplantae</taxon>
        <taxon>Streptophyta</taxon>
        <taxon>Embryophyta</taxon>
        <taxon>Tracheophyta</taxon>
        <taxon>Spermatophyta</taxon>
        <taxon>Magnoliopsida</taxon>
        <taxon>eudicotyledons</taxon>
        <taxon>Gunneridae</taxon>
        <taxon>Pentapetalae</taxon>
        <taxon>rosids</taxon>
        <taxon>fabids</taxon>
        <taxon>Fabales</taxon>
        <taxon>Fabaceae</taxon>
        <taxon>Papilionoideae</taxon>
        <taxon>50 kb inversion clade</taxon>
        <taxon>NPAAA clade</taxon>
        <taxon>indigoferoid/millettioid clade</taxon>
        <taxon>Phaseoleae</taxon>
        <taxon>Sphenostylis</taxon>
    </lineage>
</organism>
<feature type="non-terminal residue" evidence="2">
    <location>
        <position position="67"/>
    </location>
</feature>
<proteinExistence type="predicted"/>
<feature type="non-terminal residue" evidence="2">
    <location>
        <position position="1"/>
    </location>
</feature>
<dbReference type="AlphaFoldDB" id="A0AA86VWQ5"/>
<evidence type="ECO:0000256" key="1">
    <source>
        <dbReference type="SAM" id="MobiDB-lite"/>
    </source>
</evidence>
<sequence length="67" mass="7410">TVSLISKKIHLYARGSPDTEESSGDPDGTKNWKGQGQIQALNCPFESDIDGALRNRFNEPSHNGHMR</sequence>
<reference evidence="2" key="1">
    <citation type="submission" date="2023-10" db="EMBL/GenBank/DDBJ databases">
        <authorList>
            <person name="Domelevo Entfellner J.-B."/>
        </authorList>
    </citation>
    <scope>NUCLEOTIDE SEQUENCE</scope>
</reference>
<evidence type="ECO:0000313" key="2">
    <source>
        <dbReference type="EMBL" id="CAJ1931747.1"/>
    </source>
</evidence>
<name>A0AA86VWQ5_9FABA</name>
<keyword evidence="3" id="KW-1185">Reference proteome</keyword>
<dbReference type="EMBL" id="OY731399">
    <property type="protein sequence ID" value="CAJ1931747.1"/>
    <property type="molecule type" value="Genomic_DNA"/>
</dbReference>